<protein>
    <recommendedName>
        <fullName evidence="1">MacB-like periplasmic core domain-containing protein</fullName>
    </recommendedName>
</protein>
<keyword evidence="3" id="KW-1185">Reference proteome</keyword>
<dbReference type="InterPro" id="IPR051125">
    <property type="entry name" value="ABC-4/HrtB_transporter"/>
</dbReference>
<name>A0ABM7QL57_9GAMM</name>
<gene>
    <name evidence="2" type="ORF">Atep_11860</name>
</gene>
<dbReference type="InterPro" id="IPR025857">
    <property type="entry name" value="MacB_PCD"/>
</dbReference>
<dbReference type="Pfam" id="PF12704">
    <property type="entry name" value="MacB_PCD"/>
    <property type="match status" value="1"/>
</dbReference>
<evidence type="ECO:0000259" key="1">
    <source>
        <dbReference type="Pfam" id="PF12704"/>
    </source>
</evidence>
<dbReference type="Proteomes" id="UP000680679">
    <property type="component" value="Chromosome"/>
</dbReference>
<proteinExistence type="predicted"/>
<feature type="domain" description="MacB-like periplasmic core" evidence="1">
    <location>
        <begin position="19"/>
        <end position="207"/>
    </location>
</feature>
<organism evidence="2 3">
    <name type="scientific">Allochromatium tepidum</name>
    <dbReference type="NCBI Taxonomy" id="553982"/>
    <lineage>
        <taxon>Bacteria</taxon>
        <taxon>Pseudomonadati</taxon>
        <taxon>Pseudomonadota</taxon>
        <taxon>Gammaproteobacteria</taxon>
        <taxon>Chromatiales</taxon>
        <taxon>Chromatiaceae</taxon>
        <taxon>Allochromatium</taxon>
    </lineage>
</organism>
<evidence type="ECO:0000313" key="3">
    <source>
        <dbReference type="Proteomes" id="UP000680679"/>
    </source>
</evidence>
<dbReference type="PANTHER" id="PTHR43738:SF2">
    <property type="entry name" value="ABC TRANSPORTER PERMEASE"/>
    <property type="match status" value="1"/>
</dbReference>
<evidence type="ECO:0000313" key="2">
    <source>
        <dbReference type="EMBL" id="BCU06509.1"/>
    </source>
</evidence>
<dbReference type="PANTHER" id="PTHR43738">
    <property type="entry name" value="ABC TRANSPORTER, MEMBRANE PROTEIN"/>
    <property type="match status" value="1"/>
</dbReference>
<sequence length="232" mass="25271">MAILRLAWKSLLNRRFSAGLTLLSIALSVSLLVGVERLRHEAQTSFANTLSGTDLIVGARGGSVQLLLYAVFRLGHATHNISWETYQAIAAHPRVAWTVPLSLGDSHQGYPVLGTDLSYFEHYRFARDRRLEFAQGGPFADLYDAVLGAEVAAALGYRLGDSIVVGHGTGKVSFTAHADKPFRVVGLLERTGTPVDRTVHVSLEAIEAIHLETNWPTSGSISRSARRRPSMP</sequence>
<accession>A0ABM7QL57</accession>
<reference evidence="2 3" key="1">
    <citation type="submission" date="2021-04" db="EMBL/GenBank/DDBJ databases">
        <title>Complete genome sequencing of Allochromatium tepidum strain NZ.</title>
        <authorList>
            <person name="Tsukatani Y."/>
            <person name="Mori H."/>
        </authorList>
    </citation>
    <scope>NUCLEOTIDE SEQUENCE [LARGE SCALE GENOMIC DNA]</scope>
    <source>
        <strain evidence="2 3">NZ</strain>
    </source>
</reference>
<dbReference type="EMBL" id="AP024563">
    <property type="protein sequence ID" value="BCU06509.1"/>
    <property type="molecule type" value="Genomic_DNA"/>
</dbReference>